<dbReference type="EMBL" id="CP053085">
    <property type="protein sequence ID" value="QJR35653.1"/>
    <property type="molecule type" value="Genomic_DNA"/>
</dbReference>
<gene>
    <name evidence="3" type="ORF">HKW67_09095</name>
</gene>
<dbReference type="PANTHER" id="PTHR32060:SF22">
    <property type="entry name" value="CARBOXYL-TERMINAL-PROCESSING PEPTIDASE 3, CHLOROPLASTIC"/>
    <property type="match status" value="1"/>
</dbReference>
<dbReference type="Pfam" id="PF03572">
    <property type="entry name" value="Peptidase_S41"/>
    <property type="match status" value="1"/>
</dbReference>
<dbReference type="InterPro" id="IPR036034">
    <property type="entry name" value="PDZ_sf"/>
</dbReference>
<dbReference type="GO" id="GO:0006508">
    <property type="term" value="P:proteolysis"/>
    <property type="evidence" value="ECO:0007669"/>
    <property type="project" value="InterPro"/>
</dbReference>
<dbReference type="Gene3D" id="3.90.226.10">
    <property type="entry name" value="2-enoyl-CoA Hydratase, Chain A, domain 1"/>
    <property type="match status" value="1"/>
</dbReference>
<dbReference type="AlphaFoldDB" id="A0A6M4ILT2"/>
<evidence type="ECO:0000259" key="2">
    <source>
        <dbReference type="SMART" id="SM00245"/>
    </source>
</evidence>
<name>A0A6M4ILT2_9BACT</name>
<sequence length="492" mass="51334">MRCFAFHHLLPPLRREAPLFLLAAALLGACRGAVAPSAQPPVPSRSVATSTTLGAMPAACGPVAGAVSASLASTPVTNPLVTFDSAWSIIGRTHWDTTYNGVNWAALRAELRPKAAAATTTGELRAVLSDMVARLKQSHFSIIPREIADASGSGSGSGANSAPDHSGSIGAEVRYLDGTIVIAQIDRDGPAARAGVRTGWRVQSVNGCPMSARLSRMPKEPDARREALTAYAIATQALAGAVGDSATVVFADERGRERTVRVARAPEPGAVAKFGNLPAMNAQLSFDRVTSAGKTVGIIRFNIWMPILSPQFDAAVDALRDADAIVLDVRGNFGGVGGMSMGIAGHFLDSTRTIGTMIQRGATLKFVANPRRVNTRAQGVSPYAGPLAIVVDELSISTTEIFAGGMQALGRAQVFGVQTSGQALPSVPERLPNGDILYHAIADFVNPFGKPLEGAGVTPDRVVPLTRQSLLAGRDPALDAAIAWAVSQKVRQ</sequence>
<dbReference type="InterPro" id="IPR028204">
    <property type="entry name" value="Tricorn_C1"/>
</dbReference>
<dbReference type="PROSITE" id="PS51257">
    <property type="entry name" value="PROKAR_LIPOPROTEIN"/>
    <property type="match status" value="1"/>
</dbReference>
<accession>A0A6M4ILT2</accession>
<dbReference type="RefSeq" id="WP_171225084.1">
    <property type="nucleotide sequence ID" value="NZ_CP053085.1"/>
</dbReference>
<reference evidence="3 4" key="1">
    <citation type="submission" date="2020-05" db="EMBL/GenBank/DDBJ databases">
        <title>Complete genome sequence of Gemmatimonas greenlandica TET16.</title>
        <authorList>
            <person name="Zeng Y."/>
        </authorList>
    </citation>
    <scope>NUCLEOTIDE SEQUENCE [LARGE SCALE GENOMIC DNA]</scope>
    <source>
        <strain evidence="3 4">TET16</strain>
    </source>
</reference>
<organism evidence="3 4">
    <name type="scientific">Gemmatimonas groenlandica</name>
    <dbReference type="NCBI Taxonomy" id="2732249"/>
    <lineage>
        <taxon>Bacteria</taxon>
        <taxon>Pseudomonadati</taxon>
        <taxon>Gemmatimonadota</taxon>
        <taxon>Gemmatimonadia</taxon>
        <taxon>Gemmatimonadales</taxon>
        <taxon>Gemmatimonadaceae</taxon>
        <taxon>Gemmatimonas</taxon>
    </lineage>
</organism>
<dbReference type="Gene3D" id="3.30.750.44">
    <property type="match status" value="1"/>
</dbReference>
<evidence type="ECO:0000256" key="1">
    <source>
        <dbReference type="SAM" id="SignalP"/>
    </source>
</evidence>
<dbReference type="CDD" id="cd07562">
    <property type="entry name" value="Peptidase_S41_TRI"/>
    <property type="match status" value="1"/>
</dbReference>
<evidence type="ECO:0000313" key="3">
    <source>
        <dbReference type="EMBL" id="QJR35653.1"/>
    </source>
</evidence>
<feature type="chain" id="PRO_5026689184" description="Tail specific protease domain-containing protein" evidence="1">
    <location>
        <begin position="36"/>
        <end position="492"/>
    </location>
</feature>
<dbReference type="GO" id="GO:0004175">
    <property type="term" value="F:endopeptidase activity"/>
    <property type="evidence" value="ECO:0007669"/>
    <property type="project" value="TreeGrafter"/>
</dbReference>
<dbReference type="SUPFAM" id="SSF50156">
    <property type="entry name" value="PDZ domain-like"/>
    <property type="match status" value="1"/>
</dbReference>
<dbReference type="PANTHER" id="PTHR32060">
    <property type="entry name" value="TAIL-SPECIFIC PROTEASE"/>
    <property type="match status" value="1"/>
</dbReference>
<dbReference type="SUPFAM" id="SSF52096">
    <property type="entry name" value="ClpP/crotonase"/>
    <property type="match status" value="1"/>
</dbReference>
<feature type="domain" description="Tail specific protease" evidence="2">
    <location>
        <begin position="255"/>
        <end position="464"/>
    </location>
</feature>
<dbReference type="InterPro" id="IPR005151">
    <property type="entry name" value="Tail-specific_protease"/>
</dbReference>
<dbReference type="GO" id="GO:0008236">
    <property type="term" value="F:serine-type peptidase activity"/>
    <property type="evidence" value="ECO:0007669"/>
    <property type="project" value="InterPro"/>
</dbReference>
<proteinExistence type="predicted"/>
<dbReference type="Proteomes" id="UP000500938">
    <property type="component" value="Chromosome"/>
</dbReference>
<dbReference type="KEGG" id="ggr:HKW67_09095"/>
<feature type="signal peptide" evidence="1">
    <location>
        <begin position="1"/>
        <end position="35"/>
    </location>
</feature>
<dbReference type="Gene3D" id="2.30.42.10">
    <property type="match status" value="1"/>
</dbReference>
<keyword evidence="1" id="KW-0732">Signal</keyword>
<dbReference type="InterPro" id="IPR029045">
    <property type="entry name" value="ClpP/crotonase-like_dom_sf"/>
</dbReference>
<protein>
    <recommendedName>
        <fullName evidence="2">Tail specific protease domain-containing protein</fullName>
    </recommendedName>
</protein>
<dbReference type="Pfam" id="PF14684">
    <property type="entry name" value="Tricorn_C1"/>
    <property type="match status" value="1"/>
</dbReference>
<keyword evidence="4" id="KW-1185">Reference proteome</keyword>
<dbReference type="SMART" id="SM00245">
    <property type="entry name" value="TSPc"/>
    <property type="match status" value="1"/>
</dbReference>
<evidence type="ECO:0000313" key="4">
    <source>
        <dbReference type="Proteomes" id="UP000500938"/>
    </source>
</evidence>